<name>A0A1S2NC71_9BURK</name>
<dbReference type="RefSeq" id="WP_071361940.1">
    <property type="nucleotide sequence ID" value="NZ_JRYB01000001.1"/>
</dbReference>
<dbReference type="Proteomes" id="UP000180246">
    <property type="component" value="Unassembled WGS sequence"/>
</dbReference>
<sequence length="361" mass="40349">MQSIHTLNARGHLMLGTIRDFFKIGASAMRNEILRMHEDTIRILASKKIDYDSLRSALVPKTDKHEAAFVFDSTEIESGAYGPEVISRVLPLLDKRVTQSVLCGDILCKDQELAFEVLKESMLLSRSFAFRHSSLLYAVYLNNLSSAAVAKIHEGLAGYPAYLGYIPTTNGSRAKTILSFSLVNLFLKHGNTIILGHEDDRPNSEDINITRYPLENSGYRIASLQSNYFGIYLSYKIERPVFAAFEEDSEMALNAISETVGRLGDFTVALDEAKHAYLLNAKQGKLGSAGLADADRNEIAALIQSKINSSYIYNLEYLKDFDVAKFNLIVELNRPDGNPARRMAALEYKPAEKVLRVLTFF</sequence>
<gene>
    <name evidence="1" type="ORF">LO55_2863</name>
</gene>
<protein>
    <submittedName>
        <fullName evidence="1">Uncharacterized protein</fullName>
    </submittedName>
</protein>
<proteinExistence type="predicted"/>
<comment type="caution">
    <text evidence="1">The sequence shown here is derived from an EMBL/GenBank/DDBJ whole genome shotgun (WGS) entry which is preliminary data.</text>
</comment>
<accession>A0A1S2NC71</accession>
<dbReference type="AlphaFoldDB" id="A0A1S2NC71"/>
<evidence type="ECO:0000313" key="1">
    <source>
        <dbReference type="EMBL" id="OIJ42274.1"/>
    </source>
</evidence>
<organism evidence="1 2">
    <name type="scientific">Massilia timonae</name>
    <dbReference type="NCBI Taxonomy" id="47229"/>
    <lineage>
        <taxon>Bacteria</taxon>
        <taxon>Pseudomonadati</taxon>
        <taxon>Pseudomonadota</taxon>
        <taxon>Betaproteobacteria</taxon>
        <taxon>Burkholderiales</taxon>
        <taxon>Oxalobacteraceae</taxon>
        <taxon>Telluria group</taxon>
        <taxon>Massilia</taxon>
    </lineage>
</organism>
<dbReference type="EMBL" id="JRYB01000001">
    <property type="protein sequence ID" value="OIJ42274.1"/>
    <property type="molecule type" value="Genomic_DNA"/>
</dbReference>
<evidence type="ECO:0000313" key="2">
    <source>
        <dbReference type="Proteomes" id="UP000180246"/>
    </source>
</evidence>
<reference evidence="1 2" key="1">
    <citation type="submission" date="2014-10" db="EMBL/GenBank/DDBJ databases">
        <authorList>
            <person name="Seo M.-J."/>
            <person name="Seok Y.J."/>
            <person name="Cha I.-T."/>
        </authorList>
    </citation>
    <scope>NUCLEOTIDE SEQUENCE [LARGE SCALE GENOMIC DNA]</scope>
    <source>
        <strain evidence="1 2">NEU</strain>
    </source>
</reference>